<evidence type="ECO:0000313" key="3">
    <source>
        <dbReference type="Proteomes" id="UP000002727"/>
    </source>
</evidence>
<keyword evidence="1" id="KW-1133">Transmembrane helix</keyword>
<protein>
    <submittedName>
        <fullName evidence="2">Hypothetical membrane protein, conserved</fullName>
    </submittedName>
</protein>
<accession>B6YW54</accession>
<organism evidence="2 3">
    <name type="scientific">Thermococcus onnurineus (strain NA1)</name>
    <dbReference type="NCBI Taxonomy" id="523850"/>
    <lineage>
        <taxon>Archaea</taxon>
        <taxon>Methanobacteriati</taxon>
        <taxon>Methanobacteriota</taxon>
        <taxon>Thermococci</taxon>
        <taxon>Thermococcales</taxon>
        <taxon>Thermococcaceae</taxon>
        <taxon>Thermococcus</taxon>
    </lineage>
</organism>
<dbReference type="KEGG" id="ton:TON_1929"/>
<reference evidence="2 3" key="1">
    <citation type="journal article" date="2008" name="J. Bacteriol.">
        <title>The complete genome sequence of Thermococcus onnurineus NA1 reveals a mixed heterotrophic and carboxydotrophic metabolism.</title>
        <authorList>
            <person name="Lee H.S."/>
            <person name="Kang S.G."/>
            <person name="Bae S.S."/>
            <person name="Lim J.K."/>
            <person name="Cho Y."/>
            <person name="Kim Y.J."/>
            <person name="Jeon J.H."/>
            <person name="Cha S.S."/>
            <person name="Kwon K.K."/>
            <person name="Kim H.T."/>
            <person name="Park C.J."/>
            <person name="Lee H.W."/>
            <person name="Kim S.I."/>
            <person name="Chun J."/>
            <person name="Colwell R.R."/>
            <person name="Kim S.J."/>
            <person name="Lee J.H."/>
        </authorList>
    </citation>
    <scope>NUCLEOTIDE SEQUENCE [LARGE SCALE GENOMIC DNA]</scope>
    <source>
        <strain evidence="2 3">NA1</strain>
    </source>
</reference>
<keyword evidence="1" id="KW-0812">Transmembrane</keyword>
<keyword evidence="1" id="KW-0472">Membrane</keyword>
<sequence>MEPYLLLRILYALFMGAFLIAMGMLTFTARDEPGIGFRIGYTYLSKQAREKLIASQESEPLQREFS</sequence>
<evidence type="ECO:0000256" key="1">
    <source>
        <dbReference type="SAM" id="Phobius"/>
    </source>
</evidence>
<dbReference type="AlphaFoldDB" id="B6YW54"/>
<dbReference type="HOGENOM" id="CLU_2821119_0_0_2"/>
<dbReference type="GeneID" id="70691899"/>
<dbReference type="EMBL" id="CP000855">
    <property type="protein sequence ID" value="ACJ17420.1"/>
    <property type="molecule type" value="Genomic_DNA"/>
</dbReference>
<proteinExistence type="predicted"/>
<dbReference type="PATRIC" id="fig|523850.10.peg.1944"/>
<gene>
    <name evidence="2" type="ordered locus">TON_1929</name>
</gene>
<feature type="transmembrane region" description="Helical" evidence="1">
    <location>
        <begin position="6"/>
        <end position="29"/>
    </location>
</feature>
<dbReference type="RefSeq" id="WP_012572891.1">
    <property type="nucleotide sequence ID" value="NC_011529.1"/>
</dbReference>
<evidence type="ECO:0000313" key="2">
    <source>
        <dbReference type="EMBL" id="ACJ17420.1"/>
    </source>
</evidence>
<name>B6YW54_THEON</name>
<dbReference type="Proteomes" id="UP000002727">
    <property type="component" value="Chromosome"/>
</dbReference>
<dbReference type="STRING" id="523850.TON_1929"/>
<dbReference type="eggNOG" id="arCOG04484">
    <property type="taxonomic scope" value="Archaea"/>
</dbReference>
<keyword evidence="3" id="KW-1185">Reference proteome</keyword>